<dbReference type="CDD" id="cd09110">
    <property type="entry name" value="PLDc_CLS_1"/>
    <property type="match status" value="1"/>
</dbReference>
<dbReference type="PANTHER" id="PTHR21248">
    <property type="entry name" value="CARDIOLIPIN SYNTHASE"/>
    <property type="match status" value="1"/>
</dbReference>
<keyword evidence="6" id="KW-0677">Repeat</keyword>
<dbReference type="Proteomes" id="UP000002730">
    <property type="component" value="Chromosome"/>
</dbReference>
<feature type="domain" description="PLD phosphodiesterase" evidence="14">
    <location>
        <begin position="211"/>
        <end position="238"/>
    </location>
</feature>
<gene>
    <name evidence="15" type="ordered locus">Clocel_2853</name>
</gene>
<evidence type="ECO:0000256" key="7">
    <source>
        <dbReference type="ARBA" id="ARBA00022989"/>
    </source>
</evidence>
<feature type="active site" evidence="12">
    <location>
        <position position="218"/>
    </location>
</feature>
<feature type="domain" description="PLD phosphodiesterase" evidence="14">
    <location>
        <begin position="394"/>
        <end position="421"/>
    </location>
</feature>
<dbReference type="Pfam" id="PF13091">
    <property type="entry name" value="PLDc_2"/>
    <property type="match status" value="2"/>
</dbReference>
<dbReference type="PROSITE" id="PS50035">
    <property type="entry name" value="PLD"/>
    <property type="match status" value="2"/>
</dbReference>
<evidence type="ECO:0000256" key="3">
    <source>
        <dbReference type="ARBA" id="ARBA00022516"/>
    </source>
</evidence>
<organism evidence="15 16">
    <name type="scientific">Clostridium cellulovorans (strain ATCC 35296 / DSM 3052 / OCM 3 / 743B)</name>
    <dbReference type="NCBI Taxonomy" id="573061"/>
    <lineage>
        <taxon>Bacteria</taxon>
        <taxon>Bacillati</taxon>
        <taxon>Bacillota</taxon>
        <taxon>Clostridia</taxon>
        <taxon>Eubacteriales</taxon>
        <taxon>Clostridiaceae</taxon>
        <taxon>Clostridium</taxon>
    </lineage>
</organism>
<dbReference type="SMART" id="SM00155">
    <property type="entry name" value="PLDc"/>
    <property type="match status" value="2"/>
</dbReference>
<evidence type="ECO:0000256" key="2">
    <source>
        <dbReference type="ARBA" id="ARBA00022475"/>
    </source>
</evidence>
<dbReference type="Pfam" id="PF13396">
    <property type="entry name" value="PLDc_N"/>
    <property type="match status" value="1"/>
</dbReference>
<feature type="active site" evidence="12">
    <location>
        <position position="406"/>
    </location>
</feature>
<comment type="similarity">
    <text evidence="12">Belongs to the phospholipase D family. Cardiolipin synthase subfamily.</text>
</comment>
<dbReference type="EC" id="2.7.8.-" evidence="12 13"/>
<dbReference type="eggNOG" id="COG1502">
    <property type="taxonomic scope" value="Bacteria"/>
</dbReference>
<keyword evidence="11 12" id="KW-1208">Phospholipid metabolism</keyword>
<evidence type="ECO:0000256" key="13">
    <source>
        <dbReference type="NCBIfam" id="TIGR04265"/>
    </source>
</evidence>
<dbReference type="EMBL" id="CP002160">
    <property type="protein sequence ID" value="ADL52549.1"/>
    <property type="molecule type" value="Genomic_DNA"/>
</dbReference>
<name>D9SSA2_CLOC7</name>
<keyword evidence="5 12" id="KW-0812">Transmembrane</keyword>
<sequence length="481" mass="56019">MTIISFSLKVFLNYIIYFNVLISILIIIREKKQPEKTLSWALFLMAIPIVGLFFYIFFGRNWKIHKLRDDNNYELTRLIEPIIHKYKFQEYEPLIQLTAQNSDSPIFVNNLVTILQNGEKKFETLKKELKKAKHHIHLEYYIVRSDTIGTEIKNILVAKANSGVKVRFIMDRFGAITCKKSFIEEMKNNGIEIVYYDYFLAPLFRHINTQINYRNHRKIVVIDGIVGFIGGINIADEYLGKGKLGFWRDTHLMIKGSFVLGLQSVFLDDYLTIQRANKYYVFYDFDFEKYFPIPTSKGNVPMQLIQSGPESEYPSILHSIIKMITLAKDHIYITTPYFVPNESLMDVLKIAALGGINIKIMFPHTPDHALVHTASETYLYELVNCGVEVYYYNPKGFLHSKSITVDGELCTVGTANMDIRSFFLNYEINALIYDKNISTILEKDFLDDLRYCKRITSDYYENMSNLKKLKQAFARIFSSLL</sequence>
<feature type="active site" evidence="12">
    <location>
        <position position="216"/>
    </location>
</feature>
<reference evidence="15 16" key="1">
    <citation type="submission" date="2010-08" db="EMBL/GenBank/DDBJ databases">
        <title>Complete sequence of Clostridium cellulovorans 743B.</title>
        <authorList>
            <consortium name="US DOE Joint Genome Institute"/>
            <person name="Lucas S."/>
            <person name="Copeland A."/>
            <person name="Lapidus A."/>
            <person name="Cheng J.-F."/>
            <person name="Bruce D."/>
            <person name="Goodwin L."/>
            <person name="Pitluck S."/>
            <person name="Chertkov O."/>
            <person name="Detter J.C."/>
            <person name="Han C."/>
            <person name="Tapia R."/>
            <person name="Land M."/>
            <person name="Hauser L."/>
            <person name="Chang Y.-J."/>
            <person name="Jeffries C."/>
            <person name="Kyrpides N."/>
            <person name="Ivanova N."/>
            <person name="Mikhailova N."/>
            <person name="Hemme C.L."/>
            <person name="Woyke T."/>
        </authorList>
    </citation>
    <scope>NUCLEOTIDE SEQUENCE [LARGE SCALE GENOMIC DNA]</scope>
    <source>
        <strain evidence="16">ATCC 35296 / DSM 3052 / OCM 3 / 743B</strain>
    </source>
</reference>
<proteinExistence type="inferred from homology"/>
<evidence type="ECO:0000313" key="15">
    <source>
        <dbReference type="EMBL" id="ADL52549.1"/>
    </source>
</evidence>
<dbReference type="CDD" id="cd09112">
    <property type="entry name" value="PLDc_CLS_2"/>
    <property type="match status" value="1"/>
</dbReference>
<dbReference type="KEGG" id="ccb:Clocel_2853"/>
<keyword evidence="10 12" id="KW-0594">Phospholipid biosynthesis</keyword>
<dbReference type="RefSeq" id="WP_013291804.1">
    <property type="nucleotide sequence ID" value="NC_014393.1"/>
</dbReference>
<dbReference type="InterPro" id="IPR001736">
    <property type="entry name" value="PLipase_D/transphosphatidylase"/>
</dbReference>
<dbReference type="InterPro" id="IPR025202">
    <property type="entry name" value="PLD-like_dom"/>
</dbReference>
<dbReference type="PANTHER" id="PTHR21248:SF22">
    <property type="entry name" value="PHOSPHOLIPASE D"/>
    <property type="match status" value="1"/>
</dbReference>
<dbReference type="HAMAP" id="MF_01916">
    <property type="entry name" value="Cardiolipin_synth_Cls"/>
    <property type="match status" value="1"/>
</dbReference>
<keyword evidence="7 12" id="KW-1133">Transmembrane helix</keyword>
<feature type="transmembrane region" description="Helical" evidence="12">
    <location>
        <begin position="40"/>
        <end position="58"/>
    </location>
</feature>
<dbReference type="GO" id="GO:0005886">
    <property type="term" value="C:plasma membrane"/>
    <property type="evidence" value="ECO:0007669"/>
    <property type="project" value="UniProtKB-SubCell"/>
</dbReference>
<evidence type="ECO:0000256" key="12">
    <source>
        <dbReference type="HAMAP-Rule" id="MF_01916"/>
    </source>
</evidence>
<evidence type="ECO:0000256" key="10">
    <source>
        <dbReference type="ARBA" id="ARBA00023209"/>
    </source>
</evidence>
<evidence type="ECO:0000256" key="5">
    <source>
        <dbReference type="ARBA" id="ARBA00022692"/>
    </source>
</evidence>
<dbReference type="NCBIfam" id="TIGR04265">
    <property type="entry name" value="bac_cardiolipin"/>
    <property type="match status" value="1"/>
</dbReference>
<dbReference type="HOGENOM" id="CLU_038053_1_1_9"/>
<dbReference type="Gene3D" id="3.30.870.10">
    <property type="entry name" value="Endonuclease Chain A"/>
    <property type="match status" value="2"/>
</dbReference>
<evidence type="ECO:0000256" key="11">
    <source>
        <dbReference type="ARBA" id="ARBA00023264"/>
    </source>
</evidence>
<evidence type="ECO:0000256" key="6">
    <source>
        <dbReference type="ARBA" id="ARBA00022737"/>
    </source>
</evidence>
<dbReference type="STRING" id="573061.Clocel_2853"/>
<evidence type="ECO:0000259" key="14">
    <source>
        <dbReference type="PROSITE" id="PS50035"/>
    </source>
</evidence>
<comment type="subcellular location">
    <subcellularLocation>
        <location evidence="1 12">Cell membrane</location>
        <topology evidence="1 12">Multi-pass membrane protein</topology>
    </subcellularLocation>
</comment>
<keyword evidence="16" id="KW-1185">Reference proteome</keyword>
<dbReference type="InterPro" id="IPR022924">
    <property type="entry name" value="Cardiolipin_synthase"/>
</dbReference>
<feature type="active site" evidence="12">
    <location>
        <position position="399"/>
    </location>
</feature>
<keyword evidence="4 12" id="KW-0808">Transferase</keyword>
<dbReference type="InterPro" id="IPR027379">
    <property type="entry name" value="CLS_N"/>
</dbReference>
<evidence type="ECO:0000256" key="1">
    <source>
        <dbReference type="ARBA" id="ARBA00004651"/>
    </source>
</evidence>
<feature type="transmembrane region" description="Helical" evidence="12">
    <location>
        <begin position="6"/>
        <end position="28"/>
    </location>
</feature>
<feature type="active site" evidence="12">
    <location>
        <position position="401"/>
    </location>
</feature>
<keyword evidence="9 12" id="KW-0472">Membrane</keyword>
<keyword evidence="2 12" id="KW-1003">Cell membrane</keyword>
<evidence type="ECO:0000256" key="4">
    <source>
        <dbReference type="ARBA" id="ARBA00022679"/>
    </source>
</evidence>
<comment type="function">
    <text evidence="12">Catalyzes the reversible phosphatidyl group transfer from one phosphatidylglycerol molecule to another to form cardiolipin (CL) (diphosphatidylglycerol) and glycerol.</text>
</comment>
<feature type="active site" evidence="12">
    <location>
        <position position="223"/>
    </location>
</feature>
<evidence type="ECO:0000256" key="8">
    <source>
        <dbReference type="ARBA" id="ARBA00023098"/>
    </source>
</evidence>
<protein>
    <recommendedName>
        <fullName evidence="12 13">Cardiolipin synthase</fullName>
        <shortName evidence="12">CL synthase</shortName>
        <ecNumber evidence="12 13">2.7.8.-</ecNumber>
    </recommendedName>
</protein>
<dbReference type="GO" id="GO:0008808">
    <property type="term" value="F:cardiolipin synthase activity"/>
    <property type="evidence" value="ECO:0007669"/>
    <property type="project" value="UniProtKB-UniRule"/>
</dbReference>
<dbReference type="SUPFAM" id="SSF56024">
    <property type="entry name" value="Phospholipase D/nuclease"/>
    <property type="match status" value="2"/>
</dbReference>
<dbReference type="GO" id="GO:0032049">
    <property type="term" value="P:cardiolipin biosynthetic process"/>
    <property type="evidence" value="ECO:0007669"/>
    <property type="project" value="UniProtKB-UniRule"/>
</dbReference>
<evidence type="ECO:0000313" key="16">
    <source>
        <dbReference type="Proteomes" id="UP000002730"/>
    </source>
</evidence>
<dbReference type="AlphaFoldDB" id="D9SSA2"/>
<comment type="catalytic activity">
    <reaction evidence="12">
        <text>2 a 1,2-diacyl-sn-glycero-3-phospho-(1'-sn-glycerol) = a cardiolipin + glycerol</text>
        <dbReference type="Rhea" id="RHEA:31451"/>
        <dbReference type="ChEBI" id="CHEBI:17754"/>
        <dbReference type="ChEBI" id="CHEBI:62237"/>
        <dbReference type="ChEBI" id="CHEBI:64716"/>
    </reaction>
</comment>
<accession>D9SSA2</accession>
<dbReference type="InterPro" id="IPR030874">
    <property type="entry name" value="Cardiolipin_synth_Firmi"/>
</dbReference>
<evidence type="ECO:0000256" key="9">
    <source>
        <dbReference type="ARBA" id="ARBA00023136"/>
    </source>
</evidence>
<keyword evidence="8 12" id="KW-0443">Lipid metabolism</keyword>
<keyword evidence="3 12" id="KW-0444">Lipid biosynthesis</keyword>